<name>A0A179FS96_METCM</name>
<dbReference type="GeneID" id="28847765"/>
<feature type="domain" description="NAD-dependent epimerase/dehydratase" evidence="3">
    <location>
        <begin position="6"/>
        <end position="250"/>
    </location>
</feature>
<keyword evidence="5" id="KW-1185">Reference proteome</keyword>
<dbReference type="EMBL" id="LSBJ02000003">
    <property type="protein sequence ID" value="OAQ68128.1"/>
    <property type="molecule type" value="Genomic_DNA"/>
</dbReference>
<dbReference type="AlphaFoldDB" id="A0A179FS96"/>
<comment type="similarity">
    <text evidence="2">Belongs to the NAD(P)-dependent epimerase/dehydratase family. Dihydroflavonol-4-reductase subfamily.</text>
</comment>
<proteinExistence type="inferred from homology"/>
<evidence type="ECO:0000313" key="4">
    <source>
        <dbReference type="EMBL" id="OAQ68128.1"/>
    </source>
</evidence>
<evidence type="ECO:0000313" key="5">
    <source>
        <dbReference type="Proteomes" id="UP000078397"/>
    </source>
</evidence>
<dbReference type="STRING" id="1380566.A0A179FS96"/>
<accession>A0A179FS96</accession>
<evidence type="ECO:0000256" key="2">
    <source>
        <dbReference type="ARBA" id="ARBA00023445"/>
    </source>
</evidence>
<dbReference type="RefSeq" id="XP_018144978.1">
    <property type="nucleotide sequence ID" value="XM_018283771.1"/>
</dbReference>
<keyword evidence="1" id="KW-0560">Oxidoreductase</keyword>
<comment type="caution">
    <text evidence="4">The sequence shown here is derived from an EMBL/GenBank/DDBJ whole genome shotgun (WGS) entry which is preliminary data.</text>
</comment>
<organism evidence="4 5">
    <name type="scientific">Pochonia chlamydosporia 170</name>
    <dbReference type="NCBI Taxonomy" id="1380566"/>
    <lineage>
        <taxon>Eukaryota</taxon>
        <taxon>Fungi</taxon>
        <taxon>Dikarya</taxon>
        <taxon>Ascomycota</taxon>
        <taxon>Pezizomycotina</taxon>
        <taxon>Sordariomycetes</taxon>
        <taxon>Hypocreomycetidae</taxon>
        <taxon>Hypocreales</taxon>
        <taxon>Clavicipitaceae</taxon>
        <taxon>Pochonia</taxon>
    </lineage>
</organism>
<reference evidence="4 5" key="1">
    <citation type="journal article" date="2016" name="PLoS Pathog.">
        <title>Biosynthesis of antibiotic leucinostatins in bio-control fungus Purpureocillium lilacinum and their inhibition on phytophthora revealed by genome mining.</title>
        <authorList>
            <person name="Wang G."/>
            <person name="Liu Z."/>
            <person name="Lin R."/>
            <person name="Li E."/>
            <person name="Mao Z."/>
            <person name="Ling J."/>
            <person name="Yang Y."/>
            <person name="Yin W.B."/>
            <person name="Xie B."/>
        </authorList>
    </citation>
    <scope>NUCLEOTIDE SEQUENCE [LARGE SCALE GENOMIC DNA]</scope>
    <source>
        <strain evidence="4">170</strain>
    </source>
</reference>
<dbReference type="Proteomes" id="UP000078397">
    <property type="component" value="Unassembled WGS sequence"/>
</dbReference>
<gene>
    <name evidence="4" type="ORF">VFPPC_04414</name>
</gene>
<dbReference type="PANTHER" id="PTHR10366">
    <property type="entry name" value="NAD DEPENDENT EPIMERASE/DEHYDRATASE"/>
    <property type="match status" value="1"/>
</dbReference>
<dbReference type="PANTHER" id="PTHR10366:SF564">
    <property type="entry name" value="STEROL-4-ALPHA-CARBOXYLATE 3-DEHYDROGENASE, DECARBOXYLATING"/>
    <property type="match status" value="1"/>
</dbReference>
<dbReference type="SUPFAM" id="SSF51735">
    <property type="entry name" value="NAD(P)-binding Rossmann-fold domains"/>
    <property type="match status" value="1"/>
</dbReference>
<protein>
    <submittedName>
        <fullName evidence="4">NAD(P)-binding domain-containing protein</fullName>
    </submittedName>
</protein>
<dbReference type="Pfam" id="PF01370">
    <property type="entry name" value="Epimerase"/>
    <property type="match status" value="1"/>
</dbReference>
<dbReference type="InterPro" id="IPR050425">
    <property type="entry name" value="NAD(P)_dehydrat-like"/>
</dbReference>
<dbReference type="KEGG" id="pchm:VFPPC_04414"/>
<dbReference type="InterPro" id="IPR001509">
    <property type="entry name" value="Epimerase_deHydtase"/>
</dbReference>
<dbReference type="OrthoDB" id="2735536at2759"/>
<evidence type="ECO:0000256" key="1">
    <source>
        <dbReference type="ARBA" id="ARBA00023002"/>
    </source>
</evidence>
<sequence length="395" mass="42432">MAGDLVLLTGGTGMIGFKTLIKLLEAGYSVRAAVRNQAGFDKISALKPTANYKQQLSSVVVPDITIPGAYDEAVKGVKYIVHVASPLAGKSQGNDYEAAIIQPAIQGTVGILESANKTVGIERIVITASVASLASTARLSTGKIVDEQTHDVQTKGPFTNEFAAYSASKGLSFQATKDFVKEKKPSFDVISILPTFVIGRDNTVTDVSNIGKGTNGFVIGPILGQPRDNPMNGITVHVDDVAKLHVLSLDPKIEGNQAFLAAGPNYSAVVWADSFDIVRRHYPKEYAAGVFKFDSITPPVTVLAKVDNAKARKTFGIEFKSFEEQVVSLVDHFLELRGRGYYNKLTSTYSAYAIYAMALPVGVHIGIELTNFVKPLEKAALKLGTLAAREAFRVF</sequence>
<dbReference type="Gene3D" id="3.40.50.720">
    <property type="entry name" value="NAD(P)-binding Rossmann-like Domain"/>
    <property type="match status" value="1"/>
</dbReference>
<dbReference type="GO" id="GO:0016616">
    <property type="term" value="F:oxidoreductase activity, acting on the CH-OH group of donors, NAD or NADP as acceptor"/>
    <property type="evidence" value="ECO:0007669"/>
    <property type="project" value="TreeGrafter"/>
</dbReference>
<dbReference type="InterPro" id="IPR036291">
    <property type="entry name" value="NAD(P)-bd_dom_sf"/>
</dbReference>
<evidence type="ECO:0000259" key="3">
    <source>
        <dbReference type="Pfam" id="PF01370"/>
    </source>
</evidence>